<organism evidence="4 5">
    <name type="scientific">Rheinheimera marina</name>
    <dbReference type="NCBI Taxonomy" id="1774958"/>
    <lineage>
        <taxon>Bacteria</taxon>
        <taxon>Pseudomonadati</taxon>
        <taxon>Pseudomonadota</taxon>
        <taxon>Gammaproteobacteria</taxon>
        <taxon>Chromatiales</taxon>
        <taxon>Chromatiaceae</taxon>
        <taxon>Rheinheimera</taxon>
    </lineage>
</organism>
<evidence type="ECO:0000313" key="5">
    <source>
        <dbReference type="Proteomes" id="UP001595962"/>
    </source>
</evidence>
<evidence type="ECO:0000256" key="1">
    <source>
        <dbReference type="ARBA" id="ARBA00022723"/>
    </source>
</evidence>
<dbReference type="PANTHER" id="PTHR35848:SF6">
    <property type="entry name" value="CUPIN TYPE-2 DOMAIN-CONTAINING PROTEIN"/>
    <property type="match status" value="1"/>
</dbReference>
<dbReference type="SUPFAM" id="SSF51182">
    <property type="entry name" value="RmlC-like cupins"/>
    <property type="match status" value="1"/>
</dbReference>
<name>A0ABV9JNA1_9GAMM</name>
<dbReference type="Pfam" id="PF07883">
    <property type="entry name" value="Cupin_2"/>
    <property type="match status" value="1"/>
</dbReference>
<evidence type="ECO:0000313" key="4">
    <source>
        <dbReference type="EMBL" id="MFC4655685.1"/>
    </source>
</evidence>
<protein>
    <submittedName>
        <fullName evidence="4">Cupin domain-containing protein</fullName>
    </submittedName>
</protein>
<dbReference type="InterPro" id="IPR014710">
    <property type="entry name" value="RmlC-like_jellyroll"/>
</dbReference>
<keyword evidence="1" id="KW-0479">Metal-binding</keyword>
<dbReference type="EMBL" id="JBHSGB010000010">
    <property type="protein sequence ID" value="MFC4655685.1"/>
    <property type="molecule type" value="Genomic_DNA"/>
</dbReference>
<feature type="chain" id="PRO_5046006370" evidence="2">
    <location>
        <begin position="22"/>
        <end position="158"/>
    </location>
</feature>
<evidence type="ECO:0000256" key="2">
    <source>
        <dbReference type="SAM" id="SignalP"/>
    </source>
</evidence>
<dbReference type="Gene3D" id="2.60.120.10">
    <property type="entry name" value="Jelly Rolls"/>
    <property type="match status" value="1"/>
</dbReference>
<accession>A0ABV9JNA1</accession>
<feature type="signal peptide" evidence="2">
    <location>
        <begin position="1"/>
        <end position="21"/>
    </location>
</feature>
<dbReference type="RefSeq" id="WP_377334174.1">
    <property type="nucleotide sequence ID" value="NZ_JBHSGB010000010.1"/>
</dbReference>
<gene>
    <name evidence="4" type="ORF">ACFO3I_11745</name>
</gene>
<comment type="caution">
    <text evidence="4">The sequence shown here is derived from an EMBL/GenBank/DDBJ whole genome shotgun (WGS) entry which is preliminary data.</text>
</comment>
<dbReference type="InterPro" id="IPR013096">
    <property type="entry name" value="Cupin_2"/>
</dbReference>
<evidence type="ECO:0000259" key="3">
    <source>
        <dbReference type="Pfam" id="PF07883"/>
    </source>
</evidence>
<proteinExistence type="predicted"/>
<keyword evidence="5" id="KW-1185">Reference proteome</keyword>
<dbReference type="Proteomes" id="UP001595962">
    <property type="component" value="Unassembled WGS sequence"/>
</dbReference>
<feature type="domain" description="Cupin type-2" evidence="3">
    <location>
        <begin position="71"/>
        <end position="138"/>
    </location>
</feature>
<sequence>MNRMIPSFTLLTALAAGTAAAADLAAAKPAAAVPSAIVSAEQAKAEHGKGYVFSTYFSGQTFGTQDALTGVAVIEPGQEIHPPHVHAEEEYLMVIEGSGVWSLHDKEIPAKAGDILYAAPWDSHGIRNTGKVPLKFVVMKWQSKGVPVPPQPEAAHQH</sequence>
<keyword evidence="2" id="KW-0732">Signal</keyword>
<reference evidence="5" key="1">
    <citation type="journal article" date="2019" name="Int. J. Syst. Evol. Microbiol.">
        <title>The Global Catalogue of Microorganisms (GCM) 10K type strain sequencing project: providing services to taxonomists for standard genome sequencing and annotation.</title>
        <authorList>
            <consortium name="The Broad Institute Genomics Platform"/>
            <consortium name="The Broad Institute Genome Sequencing Center for Infectious Disease"/>
            <person name="Wu L."/>
            <person name="Ma J."/>
        </authorList>
    </citation>
    <scope>NUCLEOTIDE SEQUENCE [LARGE SCALE GENOMIC DNA]</scope>
    <source>
        <strain evidence="5">DT28</strain>
    </source>
</reference>
<dbReference type="PANTHER" id="PTHR35848">
    <property type="entry name" value="OXALATE-BINDING PROTEIN"/>
    <property type="match status" value="1"/>
</dbReference>
<dbReference type="InterPro" id="IPR051610">
    <property type="entry name" value="GPI/OXD"/>
</dbReference>
<dbReference type="InterPro" id="IPR011051">
    <property type="entry name" value="RmlC_Cupin_sf"/>
</dbReference>